<evidence type="ECO:0000256" key="1">
    <source>
        <dbReference type="ARBA" id="ARBA00022737"/>
    </source>
</evidence>
<dbReference type="Gene3D" id="1.10.238.10">
    <property type="entry name" value="EF-hand"/>
    <property type="match status" value="1"/>
</dbReference>
<dbReference type="GO" id="GO:0005509">
    <property type="term" value="F:calcium ion binding"/>
    <property type="evidence" value="ECO:0007669"/>
    <property type="project" value="InterPro"/>
</dbReference>
<dbReference type="PROSITE" id="PS50222">
    <property type="entry name" value="EF_HAND_2"/>
    <property type="match status" value="2"/>
</dbReference>
<dbReference type="InterPro" id="IPR011992">
    <property type="entry name" value="EF-hand-dom_pair"/>
</dbReference>
<gene>
    <name evidence="4" type="ORF">PCAR00345_LOCUS7961</name>
</gene>
<keyword evidence="2" id="KW-0106">Calcium</keyword>
<dbReference type="InterPro" id="IPR002048">
    <property type="entry name" value="EF_hand_dom"/>
</dbReference>
<dbReference type="CDD" id="cd00051">
    <property type="entry name" value="EFh"/>
    <property type="match status" value="1"/>
</dbReference>
<evidence type="ECO:0000259" key="3">
    <source>
        <dbReference type="PROSITE" id="PS50222"/>
    </source>
</evidence>
<keyword evidence="1" id="KW-0677">Repeat</keyword>
<name>A0A7S4B5Y9_CHRCT</name>
<evidence type="ECO:0000256" key="2">
    <source>
        <dbReference type="ARBA" id="ARBA00022837"/>
    </source>
</evidence>
<dbReference type="PANTHER" id="PTHR23050">
    <property type="entry name" value="CALCIUM BINDING PROTEIN"/>
    <property type="match status" value="1"/>
</dbReference>
<dbReference type="SMART" id="SM00054">
    <property type="entry name" value="EFh"/>
    <property type="match status" value="2"/>
</dbReference>
<dbReference type="SUPFAM" id="SSF47473">
    <property type="entry name" value="EF-hand"/>
    <property type="match status" value="1"/>
</dbReference>
<dbReference type="InterPro" id="IPR018247">
    <property type="entry name" value="EF_Hand_1_Ca_BS"/>
</dbReference>
<organism evidence="4">
    <name type="scientific">Chrysotila carterae</name>
    <name type="common">Marine alga</name>
    <name type="synonym">Syracosphaera carterae</name>
    <dbReference type="NCBI Taxonomy" id="13221"/>
    <lineage>
        <taxon>Eukaryota</taxon>
        <taxon>Haptista</taxon>
        <taxon>Haptophyta</taxon>
        <taxon>Prymnesiophyceae</taxon>
        <taxon>Isochrysidales</taxon>
        <taxon>Isochrysidaceae</taxon>
        <taxon>Chrysotila</taxon>
    </lineage>
</organism>
<feature type="domain" description="EF-hand" evidence="3">
    <location>
        <begin position="85"/>
        <end position="120"/>
    </location>
</feature>
<dbReference type="InterPro" id="IPR050145">
    <property type="entry name" value="Centrin_CML-like"/>
</dbReference>
<protein>
    <recommendedName>
        <fullName evidence="3">EF-hand domain-containing protein</fullName>
    </recommendedName>
</protein>
<accession>A0A7S4B5Y9</accession>
<evidence type="ECO:0000313" key="4">
    <source>
        <dbReference type="EMBL" id="CAE0755374.1"/>
    </source>
</evidence>
<feature type="domain" description="EF-hand" evidence="3">
    <location>
        <begin position="121"/>
        <end position="156"/>
    </location>
</feature>
<sequence>MAAGLLGVDEHTALKAVTSTFLQYDQGAKGGLTRHELRAAYISLFGRQPSKVEMDMLLPKDINEVPQMELSTFCNVMIQKLCTQDADELIRRCFRAFDTECKGFISLSDLQTAMVDVAPHLAAATVALVFSQVDADGDGRVSYKDFHAMMCTRSAVGAR</sequence>
<dbReference type="AlphaFoldDB" id="A0A7S4B5Y9"/>
<dbReference type="FunFam" id="1.10.238.10:FF:000001">
    <property type="entry name" value="Calmodulin 1"/>
    <property type="match status" value="1"/>
</dbReference>
<dbReference type="Pfam" id="PF13499">
    <property type="entry name" value="EF-hand_7"/>
    <property type="match status" value="1"/>
</dbReference>
<reference evidence="4" key="1">
    <citation type="submission" date="2021-01" db="EMBL/GenBank/DDBJ databases">
        <authorList>
            <person name="Corre E."/>
            <person name="Pelletier E."/>
            <person name="Niang G."/>
            <person name="Scheremetjew M."/>
            <person name="Finn R."/>
            <person name="Kale V."/>
            <person name="Holt S."/>
            <person name="Cochrane G."/>
            <person name="Meng A."/>
            <person name="Brown T."/>
            <person name="Cohen L."/>
        </authorList>
    </citation>
    <scope>NUCLEOTIDE SEQUENCE</scope>
    <source>
        <strain evidence="4">CCMP645</strain>
    </source>
</reference>
<dbReference type="PROSITE" id="PS00018">
    <property type="entry name" value="EF_HAND_1"/>
    <property type="match status" value="1"/>
</dbReference>
<dbReference type="EMBL" id="HBIZ01013134">
    <property type="protein sequence ID" value="CAE0755374.1"/>
    <property type="molecule type" value="Transcribed_RNA"/>
</dbReference>
<proteinExistence type="predicted"/>